<accession>A0AAV2CJS7</accession>
<keyword evidence="2" id="KW-1185">Reference proteome</keyword>
<dbReference type="EMBL" id="OZ034813">
    <property type="protein sequence ID" value="CAL1356830.1"/>
    <property type="molecule type" value="Genomic_DNA"/>
</dbReference>
<proteinExistence type="predicted"/>
<evidence type="ECO:0000313" key="1">
    <source>
        <dbReference type="EMBL" id="CAL1356830.1"/>
    </source>
</evidence>
<reference evidence="1 2" key="1">
    <citation type="submission" date="2024-04" db="EMBL/GenBank/DDBJ databases">
        <authorList>
            <person name="Fracassetti M."/>
        </authorList>
    </citation>
    <scope>NUCLEOTIDE SEQUENCE [LARGE SCALE GENOMIC DNA]</scope>
</reference>
<organism evidence="1 2">
    <name type="scientific">Linum trigynum</name>
    <dbReference type="NCBI Taxonomy" id="586398"/>
    <lineage>
        <taxon>Eukaryota</taxon>
        <taxon>Viridiplantae</taxon>
        <taxon>Streptophyta</taxon>
        <taxon>Embryophyta</taxon>
        <taxon>Tracheophyta</taxon>
        <taxon>Spermatophyta</taxon>
        <taxon>Magnoliopsida</taxon>
        <taxon>eudicotyledons</taxon>
        <taxon>Gunneridae</taxon>
        <taxon>Pentapetalae</taxon>
        <taxon>rosids</taxon>
        <taxon>fabids</taxon>
        <taxon>Malpighiales</taxon>
        <taxon>Linaceae</taxon>
        <taxon>Linum</taxon>
    </lineage>
</organism>
<sequence length="195" mass="21246">MKTIIIIHQSNSQFLTNSIIINLIPTATCKNRSIIKTATYIFIENSKGTATWKGSRRRGGGGWQTARLAVVDDGLRGIAGTGGGGRWRTSELALGEGEVSEDGGGCCWSQRSQGWIAGGSSGIVGGYQGAAWGRWETAFVWRCRWFGRLEWRVETAGGEWSDGEGREGSRSTKEEDRAWGGAGWGFVSVLYKIQY</sequence>
<dbReference type="AlphaFoldDB" id="A0AAV2CJS7"/>
<protein>
    <submittedName>
        <fullName evidence="1">Uncharacterized protein</fullName>
    </submittedName>
</protein>
<gene>
    <name evidence="1" type="ORF">LTRI10_LOCUS4502</name>
</gene>
<dbReference type="Proteomes" id="UP001497516">
    <property type="component" value="Chromosome 1"/>
</dbReference>
<name>A0AAV2CJS7_9ROSI</name>
<evidence type="ECO:0000313" key="2">
    <source>
        <dbReference type="Proteomes" id="UP001497516"/>
    </source>
</evidence>